<dbReference type="NCBIfam" id="TIGR02595">
    <property type="entry name" value="PEP_CTERM"/>
    <property type="match status" value="1"/>
</dbReference>
<evidence type="ECO:0000313" key="3">
    <source>
        <dbReference type="Proteomes" id="UP000218896"/>
    </source>
</evidence>
<dbReference type="EMBL" id="NSKD01000001">
    <property type="protein sequence ID" value="PAU81816.1"/>
    <property type="molecule type" value="Genomic_DNA"/>
</dbReference>
<organism evidence="2 3">
    <name type="scientific">Halovibrio salipaludis</name>
    <dbReference type="NCBI Taxonomy" id="2032626"/>
    <lineage>
        <taxon>Bacteria</taxon>
        <taxon>Pseudomonadati</taxon>
        <taxon>Pseudomonadota</taxon>
        <taxon>Gammaproteobacteria</taxon>
        <taxon>Oceanospirillales</taxon>
        <taxon>Halomonadaceae</taxon>
        <taxon>Halovibrio</taxon>
    </lineage>
</organism>
<protein>
    <recommendedName>
        <fullName evidence="1">Ice-binding protein C-terminal domain-containing protein</fullName>
    </recommendedName>
</protein>
<sequence length="295" mass="31217">MAGSAKCPSRPRSSSREPGWPYLSEFFTHWLYGRRLPRNHLHDCVHESPPVHASCMPLSVRSAIPAGIQGVRAMQKPTFIPHASRALVMGFLLLPAAAMAAPYAFDSGTGLTDAHSCSSGGAYIISTGNVTANNADATNCFGAYQGNPGELLPDGAPLAWNGDSWDFIAKIDDGGSDVLSADLNQNQGDWSYSGDVSNWASFFVVTKASNNPGWAAYYFDDTQGLSTLGGTFFIPWMNEGGNKGPDASATEEGGSALSNLSLYARRVAQVPEPATLGLMGLGLLGLGLGRRQRAQ</sequence>
<dbReference type="AlphaFoldDB" id="A0A2A2F8P3"/>
<comment type="caution">
    <text evidence="2">The sequence shown here is derived from an EMBL/GenBank/DDBJ whole genome shotgun (WGS) entry which is preliminary data.</text>
</comment>
<keyword evidence="3" id="KW-1185">Reference proteome</keyword>
<feature type="domain" description="Ice-binding protein C-terminal" evidence="1">
    <location>
        <begin position="269"/>
        <end position="291"/>
    </location>
</feature>
<gene>
    <name evidence="2" type="ORF">CK501_01285</name>
</gene>
<evidence type="ECO:0000259" key="1">
    <source>
        <dbReference type="Pfam" id="PF07589"/>
    </source>
</evidence>
<evidence type="ECO:0000313" key="2">
    <source>
        <dbReference type="EMBL" id="PAU81816.1"/>
    </source>
</evidence>
<name>A0A2A2F8P3_9GAMM</name>
<proteinExistence type="predicted"/>
<reference evidence="2 3" key="1">
    <citation type="submission" date="2017-08" db="EMBL/GenBank/DDBJ databases">
        <title>Halovibrio sewagensis sp. nov., isolated from wastewater of high salinity.</title>
        <authorList>
            <person name="Dong X."/>
            <person name="Zhang G."/>
        </authorList>
    </citation>
    <scope>NUCLEOTIDE SEQUENCE [LARGE SCALE GENOMIC DNA]</scope>
    <source>
        <strain evidence="2 3">YL5-2</strain>
    </source>
</reference>
<accession>A0A2A2F8P3</accession>
<dbReference type="InterPro" id="IPR013424">
    <property type="entry name" value="Ice-binding_C"/>
</dbReference>
<dbReference type="Proteomes" id="UP000218896">
    <property type="component" value="Unassembled WGS sequence"/>
</dbReference>
<dbReference type="Pfam" id="PF07589">
    <property type="entry name" value="PEP-CTERM"/>
    <property type="match status" value="1"/>
</dbReference>